<protein>
    <submittedName>
        <fullName evidence="1">Helix-turn-helix domain-containing protein</fullName>
    </submittedName>
</protein>
<gene>
    <name evidence="1" type="ORF">J3495_16405</name>
</gene>
<name>A0A940XI76_9FLAO</name>
<evidence type="ECO:0000313" key="1">
    <source>
        <dbReference type="EMBL" id="MBP4139658.1"/>
    </source>
</evidence>
<dbReference type="AlphaFoldDB" id="A0A940XI76"/>
<keyword evidence="2" id="KW-1185">Reference proteome</keyword>
<dbReference type="Pfam" id="PF13384">
    <property type="entry name" value="HTH_23"/>
    <property type="match status" value="1"/>
</dbReference>
<reference evidence="1 2" key="1">
    <citation type="submission" date="2021-03" db="EMBL/GenBank/DDBJ databases">
        <title>Flavobacterium Flabelliformis Sp. Nov. And Flavobacterium Geliluteum Sp. Nov., Two Novel Multidrug Resistant Psychrophilic Species Isolated From Antarctica.</title>
        <authorList>
            <person name="Kralova S."/>
            <person name="Busse H.J."/>
            <person name="Bezdicek M."/>
            <person name="Nykrynova M."/>
            <person name="Kroupova E."/>
            <person name="Krsek D."/>
            <person name="Sedlacek I."/>
        </authorList>
    </citation>
    <scope>NUCLEOTIDE SEQUENCE [LARGE SCALE GENOMIC DNA]</scope>
    <source>
        <strain evidence="1 2">P7388</strain>
    </source>
</reference>
<evidence type="ECO:0000313" key="2">
    <source>
        <dbReference type="Proteomes" id="UP000675047"/>
    </source>
</evidence>
<dbReference type="Gene3D" id="1.10.10.10">
    <property type="entry name" value="Winged helix-like DNA-binding domain superfamily/Winged helix DNA-binding domain"/>
    <property type="match status" value="1"/>
</dbReference>
<organism evidence="1 2">
    <name type="scientific">Flavobacterium geliluteum</name>
    <dbReference type="NCBI Taxonomy" id="2816120"/>
    <lineage>
        <taxon>Bacteria</taxon>
        <taxon>Pseudomonadati</taxon>
        <taxon>Bacteroidota</taxon>
        <taxon>Flavobacteriia</taxon>
        <taxon>Flavobacteriales</taxon>
        <taxon>Flavobacteriaceae</taxon>
        <taxon>Flavobacterium</taxon>
    </lineage>
</organism>
<accession>A0A940XI76</accession>
<dbReference type="InterPro" id="IPR036388">
    <property type="entry name" value="WH-like_DNA-bd_sf"/>
</dbReference>
<comment type="caution">
    <text evidence="1">The sequence shown here is derived from an EMBL/GenBank/DDBJ whole genome shotgun (WGS) entry which is preliminary data.</text>
</comment>
<dbReference type="EMBL" id="JAGFBV010000031">
    <property type="protein sequence ID" value="MBP4139658.1"/>
    <property type="molecule type" value="Genomic_DNA"/>
</dbReference>
<proteinExistence type="predicted"/>
<dbReference type="RefSeq" id="WP_210667638.1">
    <property type="nucleotide sequence ID" value="NZ_JAGFBV010000031.1"/>
</dbReference>
<dbReference type="Proteomes" id="UP000675047">
    <property type="component" value="Unassembled WGS sequence"/>
</dbReference>
<sequence>MDFRNHPIIEGLRINEDGTEIFYNDVLLRAFKNDETRENPTLKVNFLNKAHSVTKLVCEAWNGLSAHSAQRASKIILTAGNHYSNLEWKEGAANGVGNFKQKIKIEDYDDILELKKNKKTCVEIAKMYDVNQSTIARIINRYVEKDK</sequence>